<dbReference type="CDD" id="cd03214">
    <property type="entry name" value="ABC_Iron-Siderophores_B12_Hemin"/>
    <property type="match status" value="1"/>
</dbReference>
<gene>
    <name evidence="5" type="ORF">GM1_001_00540</name>
</gene>
<evidence type="ECO:0000256" key="1">
    <source>
        <dbReference type="ARBA" id="ARBA00022448"/>
    </source>
</evidence>
<dbReference type="SUPFAM" id="SSF52540">
    <property type="entry name" value="P-loop containing nucleoside triphosphate hydrolases"/>
    <property type="match status" value="1"/>
</dbReference>
<dbReference type="PANTHER" id="PTHR42794:SF2">
    <property type="entry name" value="ABC TRANSPORTER ATP-BINDING PROTEIN"/>
    <property type="match status" value="1"/>
</dbReference>
<dbReference type="AlphaFoldDB" id="M3UFG9"/>
<dbReference type="PANTHER" id="PTHR42794">
    <property type="entry name" value="HEMIN IMPORT ATP-BINDING PROTEIN HMUV"/>
    <property type="match status" value="1"/>
</dbReference>
<keyword evidence="3 5" id="KW-0067">ATP-binding</keyword>
<dbReference type="InterPro" id="IPR003593">
    <property type="entry name" value="AAA+_ATPase"/>
</dbReference>
<proteinExistence type="predicted"/>
<name>M3UFG9_GORML</name>
<dbReference type="STRING" id="410332.SAMN04488550_3319"/>
<organism evidence="5 6">
    <name type="scientific">Gordonia malaquae NBRC 108250</name>
    <dbReference type="NCBI Taxonomy" id="1223542"/>
    <lineage>
        <taxon>Bacteria</taxon>
        <taxon>Bacillati</taxon>
        <taxon>Actinomycetota</taxon>
        <taxon>Actinomycetes</taxon>
        <taxon>Mycobacteriales</taxon>
        <taxon>Gordoniaceae</taxon>
        <taxon>Gordonia</taxon>
    </lineage>
</organism>
<keyword evidence="6" id="KW-1185">Reference proteome</keyword>
<dbReference type="InterPro" id="IPR003439">
    <property type="entry name" value="ABC_transporter-like_ATP-bd"/>
</dbReference>
<evidence type="ECO:0000313" key="5">
    <source>
        <dbReference type="EMBL" id="GAC77930.1"/>
    </source>
</evidence>
<dbReference type="Gene3D" id="3.40.50.300">
    <property type="entry name" value="P-loop containing nucleotide triphosphate hydrolases"/>
    <property type="match status" value="1"/>
</dbReference>
<dbReference type="Pfam" id="PF00005">
    <property type="entry name" value="ABC_tran"/>
    <property type="match status" value="1"/>
</dbReference>
<dbReference type="EMBL" id="BAOP01000001">
    <property type="protein sequence ID" value="GAC77930.1"/>
    <property type="molecule type" value="Genomic_DNA"/>
</dbReference>
<evidence type="ECO:0000256" key="2">
    <source>
        <dbReference type="ARBA" id="ARBA00022741"/>
    </source>
</evidence>
<evidence type="ECO:0000259" key="4">
    <source>
        <dbReference type="PROSITE" id="PS50893"/>
    </source>
</evidence>
<dbReference type="GO" id="GO:0005524">
    <property type="term" value="F:ATP binding"/>
    <property type="evidence" value="ECO:0007669"/>
    <property type="project" value="UniProtKB-KW"/>
</dbReference>
<dbReference type="Proteomes" id="UP000035009">
    <property type="component" value="Unassembled WGS sequence"/>
</dbReference>
<dbReference type="RefSeq" id="WP_008375707.1">
    <property type="nucleotide sequence ID" value="NZ_BAOP01000001.1"/>
</dbReference>
<evidence type="ECO:0000256" key="3">
    <source>
        <dbReference type="ARBA" id="ARBA00022840"/>
    </source>
</evidence>
<reference evidence="5 6" key="1">
    <citation type="submission" date="2013-02" db="EMBL/GenBank/DDBJ databases">
        <title>Whole genome shotgun sequence of Gordonia malaquae NBRC 108250.</title>
        <authorList>
            <person name="Yoshida I."/>
            <person name="Hosoyama A."/>
            <person name="Tsuchikane K."/>
            <person name="Ando Y."/>
            <person name="Baba S."/>
            <person name="Ohji S."/>
            <person name="Hamada M."/>
            <person name="Tamura T."/>
            <person name="Yamazoe A."/>
            <person name="Yamazaki S."/>
            <person name="Fujita N."/>
        </authorList>
    </citation>
    <scope>NUCLEOTIDE SEQUENCE [LARGE SCALE GENOMIC DNA]</scope>
    <source>
        <strain evidence="5 6">NBRC 108250</strain>
    </source>
</reference>
<protein>
    <submittedName>
        <fullName evidence="5">Putative ABC transporter ATP-binding protein</fullName>
    </submittedName>
</protein>
<keyword evidence="1" id="KW-0813">Transport</keyword>
<feature type="domain" description="ABC transporter" evidence="4">
    <location>
        <begin position="8"/>
        <end position="238"/>
    </location>
</feature>
<dbReference type="GO" id="GO:0016887">
    <property type="term" value="F:ATP hydrolysis activity"/>
    <property type="evidence" value="ECO:0007669"/>
    <property type="project" value="InterPro"/>
</dbReference>
<keyword evidence="2" id="KW-0547">Nucleotide-binding</keyword>
<sequence length="263" mass="28167">MNEQPPVIRVIDASVHVKSKVLLDGVSCTAPSGAVTGLIGPNGSGKTTLLSLVARWRRPSSGTVCIDGQPVEEFGRREYARRVAVVEQHVATELDLTVEQVVGLGAIPHRTGWAVPSSVADVDDHLAAMRIGHLRSRTWQTLSGGERQRTQVARALAQRPEVIVLDEPTNHLDPAAAYDLLARVRQSGRTALVALHDLSLAAEFCDRLVILDHGALVAEGPPHEVLTSELLADVYGLDAEVVAHPRSGRPLIVTCGTVDGPKR</sequence>
<dbReference type="eggNOG" id="COG1120">
    <property type="taxonomic scope" value="Bacteria"/>
</dbReference>
<dbReference type="OrthoDB" id="3579586at2"/>
<accession>M3UFG9</accession>
<comment type="caution">
    <text evidence="5">The sequence shown here is derived from an EMBL/GenBank/DDBJ whole genome shotgun (WGS) entry which is preliminary data.</text>
</comment>
<dbReference type="InterPro" id="IPR027417">
    <property type="entry name" value="P-loop_NTPase"/>
</dbReference>
<dbReference type="FunFam" id="3.40.50.300:FF:000134">
    <property type="entry name" value="Iron-enterobactin ABC transporter ATP-binding protein"/>
    <property type="match status" value="1"/>
</dbReference>
<dbReference type="PROSITE" id="PS50893">
    <property type="entry name" value="ABC_TRANSPORTER_2"/>
    <property type="match status" value="1"/>
</dbReference>
<dbReference type="SMART" id="SM00382">
    <property type="entry name" value="AAA"/>
    <property type="match status" value="1"/>
</dbReference>
<evidence type="ECO:0000313" key="6">
    <source>
        <dbReference type="Proteomes" id="UP000035009"/>
    </source>
</evidence>